<keyword evidence="4" id="KW-1185">Reference proteome</keyword>
<feature type="domain" description="Glycosyltransferase subfamily 4-like N-terminal" evidence="2">
    <location>
        <begin position="27"/>
        <end position="188"/>
    </location>
</feature>
<dbReference type="InterPro" id="IPR001296">
    <property type="entry name" value="Glyco_trans_1"/>
</dbReference>
<evidence type="ECO:0000259" key="2">
    <source>
        <dbReference type="Pfam" id="PF13439"/>
    </source>
</evidence>
<dbReference type="EMBL" id="JACCFH010000001">
    <property type="protein sequence ID" value="NYG34160.1"/>
    <property type="molecule type" value="Genomic_DNA"/>
</dbReference>
<organism evidence="3 4">
    <name type="scientific">Sphaerotilus montanus</name>
    <dbReference type="NCBI Taxonomy" id="522889"/>
    <lineage>
        <taxon>Bacteria</taxon>
        <taxon>Pseudomonadati</taxon>
        <taxon>Pseudomonadota</taxon>
        <taxon>Betaproteobacteria</taxon>
        <taxon>Burkholderiales</taxon>
        <taxon>Sphaerotilaceae</taxon>
        <taxon>Sphaerotilus</taxon>
    </lineage>
</organism>
<dbReference type="Gene3D" id="3.40.50.2000">
    <property type="entry name" value="Glycogen Phosphorylase B"/>
    <property type="match status" value="2"/>
</dbReference>
<dbReference type="RefSeq" id="WP_179634839.1">
    <property type="nucleotide sequence ID" value="NZ_JACCFH010000001.1"/>
</dbReference>
<dbReference type="Proteomes" id="UP000518288">
    <property type="component" value="Unassembled WGS sequence"/>
</dbReference>
<evidence type="ECO:0000313" key="3">
    <source>
        <dbReference type="EMBL" id="NYG34160.1"/>
    </source>
</evidence>
<reference evidence="3 4" key="1">
    <citation type="submission" date="2020-07" db="EMBL/GenBank/DDBJ databases">
        <title>Genomic Encyclopedia of Archaeal and Bacterial Type Strains, Phase II (KMG-II): from individual species to whole genera.</title>
        <authorList>
            <person name="Goeker M."/>
        </authorList>
    </citation>
    <scope>NUCLEOTIDE SEQUENCE [LARGE SCALE GENOMIC DNA]</scope>
    <source>
        <strain evidence="3 4">DSM 21226</strain>
    </source>
</reference>
<name>A0A7Y9R2R8_9BURK</name>
<accession>A0A7Y9R2R8</accession>
<dbReference type="AlphaFoldDB" id="A0A7Y9R2R8"/>
<evidence type="ECO:0000259" key="1">
    <source>
        <dbReference type="Pfam" id="PF00534"/>
    </source>
</evidence>
<dbReference type="SUPFAM" id="SSF53756">
    <property type="entry name" value="UDP-Glycosyltransferase/glycogen phosphorylase"/>
    <property type="match status" value="1"/>
</dbReference>
<dbReference type="GO" id="GO:0016757">
    <property type="term" value="F:glycosyltransferase activity"/>
    <property type="evidence" value="ECO:0007669"/>
    <property type="project" value="InterPro"/>
</dbReference>
<keyword evidence="3" id="KW-0808">Transferase</keyword>
<feature type="domain" description="Glycosyl transferase family 1" evidence="1">
    <location>
        <begin position="208"/>
        <end position="375"/>
    </location>
</feature>
<protein>
    <submittedName>
        <fullName evidence="3">Glycosyltransferase involved in cell wall biosynthesis</fullName>
    </submittedName>
</protein>
<comment type="caution">
    <text evidence="3">The sequence shown here is derived from an EMBL/GenBank/DDBJ whole genome shotgun (WGS) entry which is preliminary data.</text>
</comment>
<proteinExistence type="predicted"/>
<evidence type="ECO:0000313" key="4">
    <source>
        <dbReference type="Proteomes" id="UP000518288"/>
    </source>
</evidence>
<dbReference type="InterPro" id="IPR050194">
    <property type="entry name" value="Glycosyltransferase_grp1"/>
</dbReference>
<dbReference type="InterPro" id="IPR028098">
    <property type="entry name" value="Glyco_trans_4-like_N"/>
</dbReference>
<sequence>MNKPAVLPPLRRVLYHHRTQGKAVEGVHIRGITDALRAEGVTVDIISLPGADPYASPKALSPTKQARPWMKWVTSLPEPLFELVELAYNAVSGWRIREYLSAHKDVDLIYERYSLYMFVAVVIGRARKIPVILEVNDSATVYRVRPLFFLKLATMIERWVFRRANGLVFVSGAFRDRVTKAHGHIAPSLVSHNAANIDKFSFTPEQRAQTRVKWGLKDGEVVCGYLGAFVPWHAIDQFVYKIADRLKANPHLKLLLVGDGATFPTVQEFVTKNGLEQQVILTGRVSHDEVPGLLAAMDMAVLPSAGDYTSPVKLFEFMACGIAPIAPDFIPIKEVVKENETGWLFKAGDLESAVGMVLQRSRDLPALQKIGQAARAYIARERQWRNNILALVDFRTQVKDN</sequence>
<gene>
    <name evidence="3" type="ORF">BDD16_003146</name>
</gene>
<dbReference type="Pfam" id="PF13439">
    <property type="entry name" value="Glyco_transf_4"/>
    <property type="match status" value="1"/>
</dbReference>
<dbReference type="Pfam" id="PF00534">
    <property type="entry name" value="Glycos_transf_1"/>
    <property type="match status" value="1"/>
</dbReference>
<dbReference type="PANTHER" id="PTHR45947">
    <property type="entry name" value="SULFOQUINOVOSYL TRANSFERASE SQD2"/>
    <property type="match status" value="1"/>
</dbReference>
<dbReference type="PANTHER" id="PTHR45947:SF3">
    <property type="entry name" value="SULFOQUINOVOSYL TRANSFERASE SQD2"/>
    <property type="match status" value="1"/>
</dbReference>